<name>A0ABQ8IKQ9_9ROSI</name>
<sequence>MTSGDSRKKENESAKAMIEKVTDNMDSFTIHHSNHLSLVLVSKILEGENYGQWSHAMGLKDLAEREENERVMQFLMGLNESFATLRGSILIMSPLLDSRKVHALVLQQERQTDVVAQ</sequence>
<dbReference type="EMBL" id="JAFEMO010000001">
    <property type="protein sequence ID" value="KAH7577028.1"/>
    <property type="molecule type" value="Genomic_DNA"/>
</dbReference>
<reference evidence="2 3" key="1">
    <citation type="submission" date="2021-02" db="EMBL/GenBank/DDBJ databases">
        <title>Plant Genome Project.</title>
        <authorList>
            <person name="Zhang R.-G."/>
        </authorList>
    </citation>
    <scope>NUCLEOTIDE SEQUENCE [LARGE SCALE GENOMIC DNA]</scope>
    <source>
        <tissue evidence="2">Leaves</tissue>
    </source>
</reference>
<protein>
    <recommendedName>
        <fullName evidence="1">Retrotransposon Copia-like N-terminal domain-containing protein</fullName>
    </recommendedName>
</protein>
<dbReference type="PANTHER" id="PTHR34222:SF99">
    <property type="entry name" value="PROTEIN, PUTATIVE-RELATED"/>
    <property type="match status" value="1"/>
</dbReference>
<evidence type="ECO:0000259" key="1">
    <source>
        <dbReference type="Pfam" id="PF14244"/>
    </source>
</evidence>
<feature type="domain" description="Retrotransposon Copia-like N-terminal" evidence="1">
    <location>
        <begin position="31"/>
        <end position="57"/>
    </location>
</feature>
<dbReference type="PANTHER" id="PTHR34222">
    <property type="entry name" value="GAG_PRE-INTEGRS DOMAIN-CONTAINING PROTEIN"/>
    <property type="match status" value="1"/>
</dbReference>
<evidence type="ECO:0000313" key="3">
    <source>
        <dbReference type="Proteomes" id="UP000827721"/>
    </source>
</evidence>
<organism evidence="2 3">
    <name type="scientific">Xanthoceras sorbifolium</name>
    <dbReference type="NCBI Taxonomy" id="99658"/>
    <lineage>
        <taxon>Eukaryota</taxon>
        <taxon>Viridiplantae</taxon>
        <taxon>Streptophyta</taxon>
        <taxon>Embryophyta</taxon>
        <taxon>Tracheophyta</taxon>
        <taxon>Spermatophyta</taxon>
        <taxon>Magnoliopsida</taxon>
        <taxon>eudicotyledons</taxon>
        <taxon>Gunneridae</taxon>
        <taxon>Pentapetalae</taxon>
        <taxon>rosids</taxon>
        <taxon>malvids</taxon>
        <taxon>Sapindales</taxon>
        <taxon>Sapindaceae</taxon>
        <taxon>Xanthoceroideae</taxon>
        <taxon>Xanthoceras</taxon>
    </lineage>
</organism>
<dbReference type="InterPro" id="IPR029472">
    <property type="entry name" value="Copia-like_N"/>
</dbReference>
<keyword evidence="3" id="KW-1185">Reference proteome</keyword>
<accession>A0ABQ8IKQ9</accession>
<proteinExistence type="predicted"/>
<gene>
    <name evidence="2" type="ORF">JRO89_XS01G0195000</name>
</gene>
<evidence type="ECO:0000313" key="2">
    <source>
        <dbReference type="EMBL" id="KAH7577028.1"/>
    </source>
</evidence>
<dbReference type="Pfam" id="PF14244">
    <property type="entry name" value="Retrotran_gag_3"/>
    <property type="match status" value="1"/>
</dbReference>
<dbReference type="Proteomes" id="UP000827721">
    <property type="component" value="Unassembled WGS sequence"/>
</dbReference>
<comment type="caution">
    <text evidence="2">The sequence shown here is derived from an EMBL/GenBank/DDBJ whole genome shotgun (WGS) entry which is preliminary data.</text>
</comment>